<reference evidence="3" key="1">
    <citation type="journal article" date="2021" name="Nat. Commun.">
        <title>Genetic determinants of endophytism in the Arabidopsis root mycobiome.</title>
        <authorList>
            <person name="Mesny F."/>
            <person name="Miyauchi S."/>
            <person name="Thiergart T."/>
            <person name="Pickel B."/>
            <person name="Atanasova L."/>
            <person name="Karlsson M."/>
            <person name="Huettel B."/>
            <person name="Barry K.W."/>
            <person name="Haridas S."/>
            <person name="Chen C."/>
            <person name="Bauer D."/>
            <person name="Andreopoulos W."/>
            <person name="Pangilinan J."/>
            <person name="LaButti K."/>
            <person name="Riley R."/>
            <person name="Lipzen A."/>
            <person name="Clum A."/>
            <person name="Drula E."/>
            <person name="Henrissat B."/>
            <person name="Kohler A."/>
            <person name="Grigoriev I.V."/>
            <person name="Martin F.M."/>
            <person name="Hacquard S."/>
        </authorList>
    </citation>
    <scope>NUCLEOTIDE SEQUENCE</scope>
    <source>
        <strain evidence="3">MPI-CAGE-CH-0230</strain>
    </source>
</reference>
<comment type="caution">
    <text evidence="3">The sequence shown here is derived from an EMBL/GenBank/DDBJ whole genome shotgun (WGS) entry which is preliminary data.</text>
</comment>
<dbReference type="Proteomes" id="UP000756346">
    <property type="component" value="Unassembled WGS sequence"/>
</dbReference>
<keyword evidence="4" id="KW-1185">Reference proteome</keyword>
<protein>
    <recommendedName>
        <fullName evidence="2">F-box domain-containing protein</fullName>
    </recommendedName>
</protein>
<gene>
    <name evidence="3" type="ORF">B0I36DRAFT_326230</name>
</gene>
<evidence type="ECO:0000256" key="1">
    <source>
        <dbReference type="SAM" id="MobiDB-lite"/>
    </source>
</evidence>
<sequence>MPKTIDTLPTELHSEIISYLDIQSLAAFTGTSKHFHDFRPFFYKVRWRAVVIRFDSTDGTLLGGHDLQAILSCEGLRPYVHVLDIMDVRKPRARPDEKPAAKPGKSPTTQSIRLDLQRTLDQLSAGHCWNIAKHILDVHSKGEGIDAILWYIRIILALLRSVESITITSSVFARLNLPILRPRRVELAQNPHSEATEGLDIRSNAEWQPKTTCDHSGNCTVALPALHTIRVHGMQGTILSEESKAAAREMLRSQPSLDVLSFRNMDLSGADLAGMLPQRLMNIHLSHVPIKEDNLASILTSCPSLVDVWLGDIFTIENSQIAQVLRNHGKTIKRLRWETRPDCGILTFQNAWKCWQNIGSLQDLKVVELSIPSTWLSFELARGRSIESSLPRSLQRIRIWEGCQYHAQRDGHPNHEYDADMFIQLCGKTDAPRHPQICALQLWDACAYSGIESSQDYQNLPTIPCTPGWTTICRPGTIERNKTGATILYGGWLGDEFDAEISCLNLACSPTIRAGHQS</sequence>
<dbReference type="InterPro" id="IPR036047">
    <property type="entry name" value="F-box-like_dom_sf"/>
</dbReference>
<organism evidence="3 4">
    <name type="scientific">Microdochium trichocladiopsis</name>
    <dbReference type="NCBI Taxonomy" id="1682393"/>
    <lineage>
        <taxon>Eukaryota</taxon>
        <taxon>Fungi</taxon>
        <taxon>Dikarya</taxon>
        <taxon>Ascomycota</taxon>
        <taxon>Pezizomycotina</taxon>
        <taxon>Sordariomycetes</taxon>
        <taxon>Xylariomycetidae</taxon>
        <taxon>Xylariales</taxon>
        <taxon>Microdochiaceae</taxon>
        <taxon>Microdochium</taxon>
    </lineage>
</organism>
<dbReference type="InterPro" id="IPR001810">
    <property type="entry name" value="F-box_dom"/>
</dbReference>
<proteinExistence type="predicted"/>
<dbReference type="SUPFAM" id="SSF81383">
    <property type="entry name" value="F-box domain"/>
    <property type="match status" value="1"/>
</dbReference>
<dbReference type="Gene3D" id="3.80.10.10">
    <property type="entry name" value="Ribonuclease Inhibitor"/>
    <property type="match status" value="1"/>
</dbReference>
<name>A0A9P8Y5E1_9PEZI</name>
<feature type="domain" description="F-box" evidence="2">
    <location>
        <begin position="2"/>
        <end position="50"/>
    </location>
</feature>
<evidence type="ECO:0000313" key="4">
    <source>
        <dbReference type="Proteomes" id="UP000756346"/>
    </source>
</evidence>
<dbReference type="GeneID" id="70183857"/>
<dbReference type="RefSeq" id="XP_046011977.1">
    <property type="nucleotide sequence ID" value="XM_046154311.1"/>
</dbReference>
<evidence type="ECO:0000313" key="3">
    <source>
        <dbReference type="EMBL" id="KAH7029689.1"/>
    </source>
</evidence>
<evidence type="ECO:0000259" key="2">
    <source>
        <dbReference type="PROSITE" id="PS50181"/>
    </source>
</evidence>
<dbReference type="EMBL" id="JAGTJQ010000006">
    <property type="protein sequence ID" value="KAH7029689.1"/>
    <property type="molecule type" value="Genomic_DNA"/>
</dbReference>
<feature type="region of interest" description="Disordered" evidence="1">
    <location>
        <begin position="92"/>
        <end position="111"/>
    </location>
</feature>
<dbReference type="SUPFAM" id="SSF52047">
    <property type="entry name" value="RNI-like"/>
    <property type="match status" value="1"/>
</dbReference>
<accession>A0A9P8Y5E1</accession>
<dbReference type="AlphaFoldDB" id="A0A9P8Y5E1"/>
<dbReference type="InterPro" id="IPR032675">
    <property type="entry name" value="LRR_dom_sf"/>
</dbReference>
<dbReference type="PROSITE" id="PS50181">
    <property type="entry name" value="FBOX"/>
    <property type="match status" value="1"/>
</dbReference>